<accession>A0A7V2SZV5</accession>
<dbReference type="EMBL" id="DRMS01000258">
    <property type="protein sequence ID" value="HFC92521.1"/>
    <property type="molecule type" value="Genomic_DNA"/>
</dbReference>
<evidence type="ECO:0000256" key="2">
    <source>
        <dbReference type="ARBA" id="ARBA00022573"/>
    </source>
</evidence>
<proteinExistence type="predicted"/>
<evidence type="ECO:0000313" key="4">
    <source>
        <dbReference type="EMBL" id="HFC92521.1"/>
    </source>
</evidence>
<comment type="caution">
    <text evidence="4">The sequence shown here is derived from an EMBL/GenBank/DDBJ whole genome shotgun (WGS) entry which is preliminary data.</text>
</comment>
<dbReference type="Pfam" id="PF02571">
    <property type="entry name" value="CbiJ"/>
    <property type="match status" value="1"/>
</dbReference>
<evidence type="ECO:0000256" key="1">
    <source>
        <dbReference type="ARBA" id="ARBA00004953"/>
    </source>
</evidence>
<evidence type="ECO:0000256" key="3">
    <source>
        <dbReference type="ARBA" id="ARBA00023002"/>
    </source>
</evidence>
<dbReference type="PANTHER" id="PTHR36925:SF1">
    <property type="entry name" value="COBALT-PRECORRIN-6A REDUCTASE"/>
    <property type="match status" value="1"/>
</dbReference>
<comment type="pathway">
    <text evidence="1">Cofactor biosynthesis; adenosylcobalamin biosynthesis.</text>
</comment>
<keyword evidence="2" id="KW-0169">Cobalamin biosynthesis</keyword>
<dbReference type="PROSITE" id="PS51014">
    <property type="entry name" value="COBK_CBIJ"/>
    <property type="match status" value="1"/>
</dbReference>
<organism evidence="4">
    <name type="scientific">Leucothrix mucor</name>
    <dbReference type="NCBI Taxonomy" id="45248"/>
    <lineage>
        <taxon>Bacteria</taxon>
        <taxon>Pseudomonadati</taxon>
        <taxon>Pseudomonadota</taxon>
        <taxon>Gammaproteobacteria</taxon>
        <taxon>Thiotrichales</taxon>
        <taxon>Thiotrichaceae</taxon>
        <taxon>Leucothrix</taxon>
    </lineage>
</organism>
<dbReference type="Proteomes" id="UP000885750">
    <property type="component" value="Unassembled WGS sequence"/>
</dbReference>
<dbReference type="GO" id="GO:0009236">
    <property type="term" value="P:cobalamin biosynthetic process"/>
    <property type="evidence" value="ECO:0007669"/>
    <property type="project" value="UniProtKB-UniPathway"/>
</dbReference>
<protein>
    <submittedName>
        <fullName evidence="4">Precorrin-6A/cobalt-precorrin-6A reductase</fullName>
    </submittedName>
</protein>
<dbReference type="InterPro" id="IPR003723">
    <property type="entry name" value="Precorrin-6x_reduct"/>
</dbReference>
<dbReference type="AlphaFoldDB" id="A0A7V2SZV5"/>
<dbReference type="UniPathway" id="UPA00148"/>
<gene>
    <name evidence="4" type="ORF">ENJ51_06885</name>
</gene>
<sequence>MKLLILGGTSDALKLCKLALAQYEVIYSIKGQVRQPQLNCKIHSGGFGGVAGMVNFLQQQHIHCLLDATHPYAVNISNHAKLAATHCSLPCFHYIRPAWQQQENDHWIFFDTLAQLTALLNRNEDSRARLFFTIGQLTPEFIAQKNPQHYYIVRSAITSNIKRTSRIKWIKKIGPFALEDERTLFERYQINALISKNSGGKSVEAKIQTAREKRLPVYLLKRPNFQSNYPIIFSIIEILLAVNQQCKAHNTIKNFHY</sequence>
<dbReference type="GO" id="GO:0016994">
    <property type="term" value="F:precorrin-6A reductase activity"/>
    <property type="evidence" value="ECO:0007669"/>
    <property type="project" value="InterPro"/>
</dbReference>
<name>A0A7V2SZV5_LEUMU</name>
<dbReference type="PANTHER" id="PTHR36925">
    <property type="entry name" value="COBALT-PRECORRIN-6A REDUCTASE"/>
    <property type="match status" value="1"/>
</dbReference>
<reference evidence="4" key="1">
    <citation type="journal article" date="2020" name="mSystems">
        <title>Genome- and Community-Level Interaction Insights into Carbon Utilization and Element Cycling Functions of Hydrothermarchaeota in Hydrothermal Sediment.</title>
        <authorList>
            <person name="Zhou Z."/>
            <person name="Liu Y."/>
            <person name="Xu W."/>
            <person name="Pan J."/>
            <person name="Luo Z.H."/>
            <person name="Li M."/>
        </authorList>
    </citation>
    <scope>NUCLEOTIDE SEQUENCE [LARGE SCALE GENOMIC DNA]</scope>
    <source>
        <strain evidence="4">HyVt-493</strain>
    </source>
</reference>
<keyword evidence="3" id="KW-0560">Oxidoreductase</keyword>